<evidence type="ECO:0000313" key="1">
    <source>
        <dbReference type="EMBL" id="HIS93579.1"/>
    </source>
</evidence>
<dbReference type="Gene3D" id="2.115.10.20">
    <property type="entry name" value="Glycosyl hydrolase domain, family 43"/>
    <property type="match status" value="1"/>
</dbReference>
<dbReference type="SUPFAM" id="SSF75005">
    <property type="entry name" value="Arabinanase/levansucrase/invertase"/>
    <property type="match status" value="1"/>
</dbReference>
<evidence type="ECO:0008006" key="3">
    <source>
        <dbReference type="Google" id="ProtNLM"/>
    </source>
</evidence>
<proteinExistence type="predicted"/>
<dbReference type="EMBL" id="DVJN01000216">
    <property type="protein sequence ID" value="HIS93579.1"/>
    <property type="molecule type" value="Genomic_DNA"/>
</dbReference>
<name>A0A9D1G200_9FIRM</name>
<gene>
    <name evidence="1" type="ORF">IAA84_11225</name>
</gene>
<accession>A0A9D1G200</accession>
<evidence type="ECO:0000313" key="2">
    <source>
        <dbReference type="Proteomes" id="UP000824140"/>
    </source>
</evidence>
<dbReference type="Proteomes" id="UP000824140">
    <property type="component" value="Unassembled WGS sequence"/>
</dbReference>
<reference evidence="1" key="2">
    <citation type="journal article" date="2021" name="PeerJ">
        <title>Extensive microbial diversity within the chicken gut microbiome revealed by metagenomics and culture.</title>
        <authorList>
            <person name="Gilroy R."/>
            <person name="Ravi A."/>
            <person name="Getino M."/>
            <person name="Pursley I."/>
            <person name="Horton D.L."/>
            <person name="Alikhan N.F."/>
            <person name="Baker D."/>
            <person name="Gharbi K."/>
            <person name="Hall N."/>
            <person name="Watson M."/>
            <person name="Adriaenssens E.M."/>
            <person name="Foster-Nyarko E."/>
            <person name="Jarju S."/>
            <person name="Secka A."/>
            <person name="Antonio M."/>
            <person name="Oren A."/>
            <person name="Chaudhuri R.R."/>
            <person name="La Ragione R."/>
            <person name="Hildebrand F."/>
            <person name="Pallen M.J."/>
        </authorList>
    </citation>
    <scope>NUCLEOTIDE SEQUENCE</scope>
    <source>
        <strain evidence="1">13766</strain>
    </source>
</reference>
<reference evidence="1" key="1">
    <citation type="submission" date="2020-10" db="EMBL/GenBank/DDBJ databases">
        <authorList>
            <person name="Gilroy R."/>
        </authorList>
    </citation>
    <scope>NUCLEOTIDE SEQUENCE</scope>
    <source>
        <strain evidence="1">13766</strain>
    </source>
</reference>
<dbReference type="AlphaFoldDB" id="A0A9D1G200"/>
<comment type="caution">
    <text evidence="1">The sequence shown here is derived from an EMBL/GenBank/DDBJ whole genome shotgun (WGS) entry which is preliminary data.</text>
</comment>
<dbReference type="InterPro" id="IPR023296">
    <property type="entry name" value="Glyco_hydro_beta-prop_sf"/>
</dbReference>
<sequence>MFYPFFDTAVTSRYANAKVGIGPVRKENRVLMAEGYFQTPQVRWEQRIDNGYPNVFYDEEAGIYRLYYTCIVEDPNSVRLTPAQRVGERYRIGRAEEGLPRIAAVLYAYSKDGVNWVRPALGNVEFEGSRDNNILLYDAHGASVFKDPHDPDPARRYKMMVRHDAKNQMAVSFSADGEHFCEPIAWPEYNPAGDTHNFAYFDERIGRYVLITRTWDSLRLVARSESDDFIHWTKPENIYRGIGLEDQIYSMPIFRYEGLYVGLPSIFHDGDRDADSFDCVDCELSMSHDTIGWERVAKGESFIPRANGRYGSGVPDCGCIYASVPVAQGDDLVFYYLGGSGQHTNFRESSLMRAFVDRRRLAGYVPKKNVPARLNTHLLRLSGEEVRLSADVSPYGEVRYALCRPARGFYGECEPLEGFGFEDCIAMRQSGDAPIAFAGGALSQLAGEDLVLALRFERAQVFGVEGGVELKAHR</sequence>
<organism evidence="1 2">
    <name type="scientific">Candidatus Alectryocaccomicrobium excrementavium</name>
    <dbReference type="NCBI Taxonomy" id="2840668"/>
    <lineage>
        <taxon>Bacteria</taxon>
        <taxon>Bacillati</taxon>
        <taxon>Bacillota</taxon>
        <taxon>Clostridia</taxon>
        <taxon>Candidatus Alectryocaccomicrobium</taxon>
    </lineage>
</organism>
<protein>
    <recommendedName>
        <fullName evidence="3">Glycosyl hydrolase family 32 N-terminal domain-containing protein</fullName>
    </recommendedName>
</protein>